<dbReference type="EMBL" id="BRXY01000414">
    <property type="protein sequence ID" value="GMH93475.1"/>
    <property type="molecule type" value="Genomic_DNA"/>
</dbReference>
<evidence type="ECO:0000256" key="4">
    <source>
        <dbReference type="SAM" id="MobiDB-lite"/>
    </source>
</evidence>
<dbReference type="InterPro" id="IPR050853">
    <property type="entry name" value="WD_repeat_DNA-damage-binding"/>
</dbReference>
<evidence type="ECO:0008006" key="7">
    <source>
        <dbReference type="Google" id="ProtNLM"/>
    </source>
</evidence>
<accession>A0A9W7BW57</accession>
<dbReference type="Proteomes" id="UP001165085">
    <property type="component" value="Unassembled WGS sequence"/>
</dbReference>
<name>A0A9W7BW57_9STRA</name>
<proteinExistence type="inferred from homology"/>
<dbReference type="SUPFAM" id="SSF50978">
    <property type="entry name" value="WD40 repeat-like"/>
    <property type="match status" value="1"/>
</dbReference>
<feature type="region of interest" description="Disordered" evidence="4">
    <location>
        <begin position="181"/>
        <end position="202"/>
    </location>
</feature>
<organism evidence="5 6">
    <name type="scientific">Triparma strigata</name>
    <dbReference type="NCBI Taxonomy" id="1606541"/>
    <lineage>
        <taxon>Eukaryota</taxon>
        <taxon>Sar</taxon>
        <taxon>Stramenopiles</taxon>
        <taxon>Ochrophyta</taxon>
        <taxon>Bolidophyceae</taxon>
        <taxon>Parmales</taxon>
        <taxon>Triparmaceae</taxon>
        <taxon>Triparma</taxon>
    </lineage>
</organism>
<dbReference type="GO" id="GO:2000001">
    <property type="term" value="P:regulation of DNA damage checkpoint"/>
    <property type="evidence" value="ECO:0007669"/>
    <property type="project" value="TreeGrafter"/>
</dbReference>
<evidence type="ECO:0000256" key="3">
    <source>
        <dbReference type="ARBA" id="ARBA00022737"/>
    </source>
</evidence>
<dbReference type="GO" id="GO:0003677">
    <property type="term" value="F:DNA binding"/>
    <property type="evidence" value="ECO:0007669"/>
    <property type="project" value="TreeGrafter"/>
</dbReference>
<sequence>MPSRRSTRKPTAASSAAASTTSSTVPIVKKEVAPDPARVSPTPSSDSTAPVVRGENESYNDFVMRKRQRNADHMAALGLLDAVHSIKSTIHADKKRKAVQRGATKAARAKSEPVEKRRSGRLSGVQVEPGFYVQSERNGKFAVAGALAEEEAKGNGNYDGRVNDGDDIDFGEFYYDFSDGENEDDVDEDEKEHSAKSKKQTTSILNTIRKSKPKSFAPTASALCDHFSTLRVDSELQVAKVTPERLYSMAMAPVDNKIIVASGDKWGNIGLWDTSIDPTSEDCVNAGVVKSKPHTSVVTHLEFNRTGGKMLSVSYDCTVRELDLETQKYSQVFATYGTEAVCDKFKDRHGYGVDGGVGFFTQYGCYDRRSDDCVFLTTSFGTVIHYDRRVGVTFHEPLCHRKLNCFSQHPTDENVFAVGGLAREVKLFDLRKFNKGSEKRALGKIERKPTVTQTYDGSVNSCFFSPSGSQLLTTCMKDCLTLTPFSTLKKGSGEVSPAQIISHNNQTGRYLSVFMARWHPTIDIFTVGCMKQPRQIEIFGEMKSGGKYEKKAAIKGDYVTAVCSRNVFHPKLAAIAGGNSSGRVTIAR</sequence>
<dbReference type="InterPro" id="IPR001680">
    <property type="entry name" value="WD40_rpt"/>
</dbReference>
<keyword evidence="2" id="KW-0853">WD repeat</keyword>
<dbReference type="InterPro" id="IPR015943">
    <property type="entry name" value="WD40/YVTN_repeat-like_dom_sf"/>
</dbReference>
<gene>
    <name evidence="5" type="ORF">TrST_g8398</name>
</gene>
<feature type="compositionally biased region" description="Acidic residues" evidence="4">
    <location>
        <begin position="181"/>
        <end position="190"/>
    </location>
</feature>
<evidence type="ECO:0000256" key="2">
    <source>
        <dbReference type="ARBA" id="ARBA00022574"/>
    </source>
</evidence>
<dbReference type="Pfam" id="PF00400">
    <property type="entry name" value="WD40"/>
    <property type="match status" value="1"/>
</dbReference>
<evidence type="ECO:0000313" key="5">
    <source>
        <dbReference type="EMBL" id="GMH93475.1"/>
    </source>
</evidence>
<feature type="region of interest" description="Disordered" evidence="4">
    <location>
        <begin position="92"/>
        <end position="122"/>
    </location>
</feature>
<feature type="region of interest" description="Disordered" evidence="4">
    <location>
        <begin position="1"/>
        <end position="55"/>
    </location>
</feature>
<dbReference type="AlphaFoldDB" id="A0A9W7BW57"/>
<comment type="similarity">
    <text evidence="1">Belongs to the WD repeat DDB2/WDR76 family.</text>
</comment>
<keyword evidence="6" id="KW-1185">Reference proteome</keyword>
<dbReference type="InterPro" id="IPR036322">
    <property type="entry name" value="WD40_repeat_dom_sf"/>
</dbReference>
<feature type="compositionally biased region" description="Low complexity" evidence="4">
    <location>
        <begin position="9"/>
        <end position="24"/>
    </location>
</feature>
<dbReference type="SMART" id="SM00320">
    <property type="entry name" value="WD40"/>
    <property type="match status" value="4"/>
</dbReference>
<keyword evidence="3" id="KW-0677">Repeat</keyword>
<evidence type="ECO:0000256" key="1">
    <source>
        <dbReference type="ARBA" id="ARBA00005434"/>
    </source>
</evidence>
<protein>
    <recommendedName>
        <fullName evidence="7">WD repeat-containing protein</fullName>
    </recommendedName>
</protein>
<reference evidence="6" key="1">
    <citation type="journal article" date="2023" name="Commun. Biol.">
        <title>Genome analysis of Parmales, the sister group of diatoms, reveals the evolutionary specialization of diatoms from phago-mixotrophs to photoautotrophs.</title>
        <authorList>
            <person name="Ban H."/>
            <person name="Sato S."/>
            <person name="Yoshikawa S."/>
            <person name="Yamada K."/>
            <person name="Nakamura Y."/>
            <person name="Ichinomiya M."/>
            <person name="Sato N."/>
            <person name="Blanc-Mathieu R."/>
            <person name="Endo H."/>
            <person name="Kuwata A."/>
            <person name="Ogata H."/>
        </authorList>
    </citation>
    <scope>NUCLEOTIDE SEQUENCE [LARGE SCALE GENOMIC DNA]</scope>
    <source>
        <strain evidence="6">NIES 3701</strain>
    </source>
</reference>
<evidence type="ECO:0000313" key="6">
    <source>
        <dbReference type="Proteomes" id="UP001165085"/>
    </source>
</evidence>
<dbReference type="PANTHER" id="PTHR14773:SF0">
    <property type="entry name" value="WD REPEAT-CONTAINING PROTEIN 76"/>
    <property type="match status" value="1"/>
</dbReference>
<dbReference type="OrthoDB" id="9890280at2759"/>
<dbReference type="Gene3D" id="2.130.10.10">
    <property type="entry name" value="YVTN repeat-like/Quinoprotein amine dehydrogenase"/>
    <property type="match status" value="1"/>
</dbReference>
<dbReference type="PANTHER" id="PTHR14773">
    <property type="entry name" value="WD REPEAT-CONTAINING PROTEIN 76"/>
    <property type="match status" value="1"/>
</dbReference>
<dbReference type="GO" id="GO:0005634">
    <property type="term" value="C:nucleus"/>
    <property type="evidence" value="ECO:0007669"/>
    <property type="project" value="TreeGrafter"/>
</dbReference>
<comment type="caution">
    <text evidence="5">The sequence shown here is derived from an EMBL/GenBank/DDBJ whole genome shotgun (WGS) entry which is preliminary data.</text>
</comment>